<feature type="transmembrane region" description="Helical" evidence="1">
    <location>
        <begin position="21"/>
        <end position="42"/>
    </location>
</feature>
<reference evidence="2" key="1">
    <citation type="submission" date="2023-03" db="EMBL/GenBank/DDBJ databases">
        <title>Massive genome expansion in bonnet fungi (Mycena s.s.) driven by repeated elements and novel gene families across ecological guilds.</title>
        <authorList>
            <consortium name="Lawrence Berkeley National Laboratory"/>
            <person name="Harder C.B."/>
            <person name="Miyauchi S."/>
            <person name="Viragh M."/>
            <person name="Kuo A."/>
            <person name="Thoen E."/>
            <person name="Andreopoulos B."/>
            <person name="Lu D."/>
            <person name="Skrede I."/>
            <person name="Drula E."/>
            <person name="Henrissat B."/>
            <person name="Morin E."/>
            <person name="Kohler A."/>
            <person name="Barry K."/>
            <person name="LaButti K."/>
            <person name="Morin E."/>
            <person name="Salamov A."/>
            <person name="Lipzen A."/>
            <person name="Mereny Z."/>
            <person name="Hegedus B."/>
            <person name="Baldrian P."/>
            <person name="Stursova M."/>
            <person name="Weitz H."/>
            <person name="Taylor A."/>
            <person name="Grigoriev I.V."/>
            <person name="Nagy L.G."/>
            <person name="Martin F."/>
            <person name="Kauserud H."/>
        </authorList>
    </citation>
    <scope>NUCLEOTIDE SEQUENCE</scope>
    <source>
        <strain evidence="2">9144</strain>
    </source>
</reference>
<dbReference type="EMBL" id="JARJCW010000026">
    <property type="protein sequence ID" value="KAJ7211173.1"/>
    <property type="molecule type" value="Genomic_DNA"/>
</dbReference>
<protein>
    <submittedName>
        <fullName evidence="2">Uncharacterized protein</fullName>
    </submittedName>
</protein>
<keyword evidence="1" id="KW-1133">Transmembrane helix</keyword>
<comment type="caution">
    <text evidence="2">The sequence shown here is derived from an EMBL/GenBank/DDBJ whole genome shotgun (WGS) entry which is preliminary data.</text>
</comment>
<name>A0AAD6VJ60_9AGAR</name>
<keyword evidence="3" id="KW-1185">Reference proteome</keyword>
<sequence>HASRHLVAQVRASHDQYLLNRASFVCALTIKSGVRMISVLFIQSEWLLFHWRVPVGCGVFALLAVSRTAC</sequence>
<feature type="transmembrane region" description="Helical" evidence="1">
    <location>
        <begin position="48"/>
        <end position="65"/>
    </location>
</feature>
<evidence type="ECO:0000256" key="1">
    <source>
        <dbReference type="SAM" id="Phobius"/>
    </source>
</evidence>
<proteinExistence type="predicted"/>
<keyword evidence="1" id="KW-0812">Transmembrane</keyword>
<evidence type="ECO:0000313" key="3">
    <source>
        <dbReference type="Proteomes" id="UP001219525"/>
    </source>
</evidence>
<keyword evidence="1" id="KW-0472">Membrane</keyword>
<feature type="non-terminal residue" evidence="2">
    <location>
        <position position="70"/>
    </location>
</feature>
<dbReference type="AlphaFoldDB" id="A0AAD6VJ60"/>
<accession>A0AAD6VJ60</accession>
<dbReference type="Proteomes" id="UP001219525">
    <property type="component" value="Unassembled WGS sequence"/>
</dbReference>
<organism evidence="2 3">
    <name type="scientific">Mycena pura</name>
    <dbReference type="NCBI Taxonomy" id="153505"/>
    <lineage>
        <taxon>Eukaryota</taxon>
        <taxon>Fungi</taxon>
        <taxon>Dikarya</taxon>
        <taxon>Basidiomycota</taxon>
        <taxon>Agaricomycotina</taxon>
        <taxon>Agaricomycetes</taxon>
        <taxon>Agaricomycetidae</taxon>
        <taxon>Agaricales</taxon>
        <taxon>Marasmiineae</taxon>
        <taxon>Mycenaceae</taxon>
        <taxon>Mycena</taxon>
    </lineage>
</organism>
<gene>
    <name evidence="2" type="ORF">GGX14DRAFT_449343</name>
</gene>
<evidence type="ECO:0000313" key="2">
    <source>
        <dbReference type="EMBL" id="KAJ7211173.1"/>
    </source>
</evidence>